<keyword evidence="1" id="KW-0808">Transferase</keyword>
<evidence type="ECO:0000259" key="2">
    <source>
        <dbReference type="Pfam" id="PF13581"/>
    </source>
</evidence>
<dbReference type="EMBL" id="JACCCC010000001">
    <property type="protein sequence ID" value="NYE48395.1"/>
    <property type="molecule type" value="Genomic_DNA"/>
</dbReference>
<dbReference type="PANTHER" id="PTHR35526:SF3">
    <property type="entry name" value="ANTI-SIGMA-F FACTOR RSBW"/>
    <property type="match status" value="1"/>
</dbReference>
<reference evidence="3 4" key="1">
    <citation type="submission" date="2020-07" db="EMBL/GenBank/DDBJ databases">
        <title>Sequencing the genomes of 1000 actinobacteria strains.</title>
        <authorList>
            <person name="Klenk H.-P."/>
        </authorList>
    </citation>
    <scope>NUCLEOTIDE SEQUENCE [LARGE SCALE GENOMIC DNA]</scope>
    <source>
        <strain evidence="3 4">CXB654</strain>
    </source>
</reference>
<dbReference type="PANTHER" id="PTHR35526">
    <property type="entry name" value="ANTI-SIGMA-F FACTOR RSBW-RELATED"/>
    <property type="match status" value="1"/>
</dbReference>
<dbReference type="InterPro" id="IPR036890">
    <property type="entry name" value="HATPase_C_sf"/>
</dbReference>
<keyword evidence="4" id="KW-1185">Reference proteome</keyword>
<evidence type="ECO:0000313" key="4">
    <source>
        <dbReference type="Proteomes" id="UP000589036"/>
    </source>
</evidence>
<organism evidence="3 4">
    <name type="scientific">Spinactinospora alkalitolerans</name>
    <dbReference type="NCBI Taxonomy" id="687207"/>
    <lineage>
        <taxon>Bacteria</taxon>
        <taxon>Bacillati</taxon>
        <taxon>Actinomycetota</taxon>
        <taxon>Actinomycetes</taxon>
        <taxon>Streptosporangiales</taxon>
        <taxon>Nocardiopsidaceae</taxon>
        <taxon>Spinactinospora</taxon>
    </lineage>
</organism>
<dbReference type="Gene3D" id="3.30.565.10">
    <property type="entry name" value="Histidine kinase-like ATPase, C-terminal domain"/>
    <property type="match status" value="1"/>
</dbReference>
<evidence type="ECO:0000313" key="3">
    <source>
        <dbReference type="EMBL" id="NYE48395.1"/>
    </source>
</evidence>
<sequence>MTTAFGHSWHREFAGEPDSVKAARDWLDKALSYVGVPDELVATSALLLSELATNAVLHTRSGEGGTFEAHAFYRHGAVRVEVHDAGGDTVPTPRTPGPESTTGRGLVLVEAFSNAWGTLPPESGTGLFFEVLWASTRERGRR</sequence>
<dbReference type="CDD" id="cd16936">
    <property type="entry name" value="HATPase_RsbW-like"/>
    <property type="match status" value="1"/>
</dbReference>
<comment type="caution">
    <text evidence="3">The sequence shown here is derived from an EMBL/GenBank/DDBJ whole genome shotgun (WGS) entry which is preliminary data.</text>
</comment>
<dbReference type="SUPFAM" id="SSF55874">
    <property type="entry name" value="ATPase domain of HSP90 chaperone/DNA topoisomerase II/histidine kinase"/>
    <property type="match status" value="1"/>
</dbReference>
<dbReference type="GO" id="GO:0004674">
    <property type="term" value="F:protein serine/threonine kinase activity"/>
    <property type="evidence" value="ECO:0007669"/>
    <property type="project" value="UniProtKB-KW"/>
</dbReference>
<keyword evidence="1" id="KW-0418">Kinase</keyword>
<dbReference type="AlphaFoldDB" id="A0A852TYI2"/>
<accession>A0A852TYI2</accession>
<evidence type="ECO:0000256" key="1">
    <source>
        <dbReference type="ARBA" id="ARBA00022527"/>
    </source>
</evidence>
<name>A0A852TYI2_9ACTN</name>
<feature type="domain" description="Histidine kinase/HSP90-like ATPase" evidence="2">
    <location>
        <begin position="14"/>
        <end position="114"/>
    </location>
</feature>
<keyword evidence="1" id="KW-0723">Serine/threonine-protein kinase</keyword>
<protein>
    <submittedName>
        <fullName evidence="3">Anti-sigma regulatory factor (Ser/Thr protein kinase)</fullName>
    </submittedName>
</protein>
<dbReference type="InterPro" id="IPR050267">
    <property type="entry name" value="Anti-sigma-factor_SerPK"/>
</dbReference>
<dbReference type="RefSeq" id="WP_179644184.1">
    <property type="nucleotide sequence ID" value="NZ_BAAAYY010000004.1"/>
</dbReference>
<proteinExistence type="predicted"/>
<dbReference type="Proteomes" id="UP000589036">
    <property type="component" value="Unassembled WGS sequence"/>
</dbReference>
<dbReference type="Pfam" id="PF13581">
    <property type="entry name" value="HATPase_c_2"/>
    <property type="match status" value="1"/>
</dbReference>
<dbReference type="InterPro" id="IPR003594">
    <property type="entry name" value="HATPase_dom"/>
</dbReference>
<gene>
    <name evidence="3" type="ORF">HDA32_003515</name>
</gene>